<dbReference type="PANTHER" id="PTHR23511">
    <property type="entry name" value="SYNAPTIC VESICLE GLYCOPROTEIN 2"/>
    <property type="match status" value="1"/>
</dbReference>
<proteinExistence type="predicted"/>
<evidence type="ECO:0000313" key="9">
    <source>
        <dbReference type="Proteomes" id="UP001331761"/>
    </source>
</evidence>
<evidence type="ECO:0000313" key="8">
    <source>
        <dbReference type="EMBL" id="KAK5983555.1"/>
    </source>
</evidence>
<evidence type="ECO:0000259" key="7">
    <source>
        <dbReference type="PROSITE" id="PS50850"/>
    </source>
</evidence>
<dbReference type="AlphaFoldDB" id="A0AAN8FZ70"/>
<feature type="domain" description="Major facilitator superfamily (MFS) profile" evidence="7">
    <location>
        <begin position="72"/>
        <end position="302"/>
    </location>
</feature>
<feature type="transmembrane region" description="Helical" evidence="6">
    <location>
        <begin position="189"/>
        <end position="207"/>
    </location>
</feature>
<dbReference type="InterPro" id="IPR005829">
    <property type="entry name" value="Sugar_transporter_CS"/>
</dbReference>
<dbReference type="Pfam" id="PF07690">
    <property type="entry name" value="MFS_1"/>
    <property type="match status" value="1"/>
</dbReference>
<dbReference type="EMBL" id="WIXE01003874">
    <property type="protein sequence ID" value="KAK5983555.1"/>
    <property type="molecule type" value="Genomic_DNA"/>
</dbReference>
<protein>
    <submittedName>
        <fullName evidence="8">MFS domain-containing protein</fullName>
    </submittedName>
</protein>
<evidence type="ECO:0000256" key="3">
    <source>
        <dbReference type="ARBA" id="ARBA00022692"/>
    </source>
</evidence>
<comment type="subcellular location">
    <subcellularLocation>
        <location evidence="1">Membrane</location>
        <topology evidence="1">Multi-pass membrane protein</topology>
    </subcellularLocation>
</comment>
<feature type="non-terminal residue" evidence="8">
    <location>
        <position position="302"/>
    </location>
</feature>
<keyword evidence="3 6" id="KW-0812">Transmembrane</keyword>
<reference evidence="8 9" key="1">
    <citation type="submission" date="2019-10" db="EMBL/GenBank/DDBJ databases">
        <title>Assembly and Annotation for the nematode Trichostrongylus colubriformis.</title>
        <authorList>
            <person name="Martin J."/>
        </authorList>
    </citation>
    <scope>NUCLEOTIDE SEQUENCE [LARGE SCALE GENOMIC DNA]</scope>
    <source>
        <strain evidence="8">G859</strain>
        <tissue evidence="8">Whole worm</tissue>
    </source>
</reference>
<keyword evidence="4 6" id="KW-1133">Transmembrane helix</keyword>
<accession>A0AAN8FZ70</accession>
<evidence type="ECO:0000256" key="5">
    <source>
        <dbReference type="ARBA" id="ARBA00023136"/>
    </source>
</evidence>
<keyword evidence="9" id="KW-1185">Reference proteome</keyword>
<dbReference type="Proteomes" id="UP001331761">
    <property type="component" value="Unassembled WGS sequence"/>
</dbReference>
<organism evidence="8 9">
    <name type="scientific">Trichostrongylus colubriformis</name>
    <name type="common">Black scour worm</name>
    <dbReference type="NCBI Taxonomy" id="6319"/>
    <lineage>
        <taxon>Eukaryota</taxon>
        <taxon>Metazoa</taxon>
        <taxon>Ecdysozoa</taxon>
        <taxon>Nematoda</taxon>
        <taxon>Chromadorea</taxon>
        <taxon>Rhabditida</taxon>
        <taxon>Rhabditina</taxon>
        <taxon>Rhabditomorpha</taxon>
        <taxon>Strongyloidea</taxon>
        <taxon>Trichostrongylidae</taxon>
        <taxon>Trichostrongylus</taxon>
    </lineage>
</organism>
<dbReference type="PROSITE" id="PS00216">
    <property type="entry name" value="SUGAR_TRANSPORT_1"/>
    <property type="match status" value="1"/>
</dbReference>
<name>A0AAN8FZ70_TRICO</name>
<evidence type="ECO:0000256" key="1">
    <source>
        <dbReference type="ARBA" id="ARBA00004141"/>
    </source>
</evidence>
<dbReference type="GO" id="GO:0022857">
    <property type="term" value="F:transmembrane transporter activity"/>
    <property type="evidence" value="ECO:0007669"/>
    <property type="project" value="InterPro"/>
</dbReference>
<evidence type="ECO:0000256" key="4">
    <source>
        <dbReference type="ARBA" id="ARBA00022989"/>
    </source>
</evidence>
<dbReference type="PROSITE" id="PS50850">
    <property type="entry name" value="MFS"/>
    <property type="match status" value="1"/>
</dbReference>
<dbReference type="InterPro" id="IPR020846">
    <property type="entry name" value="MFS_dom"/>
</dbReference>
<dbReference type="SUPFAM" id="SSF103473">
    <property type="entry name" value="MFS general substrate transporter"/>
    <property type="match status" value="1"/>
</dbReference>
<dbReference type="GO" id="GO:0016020">
    <property type="term" value="C:membrane"/>
    <property type="evidence" value="ECO:0007669"/>
    <property type="project" value="UniProtKB-SubCell"/>
</dbReference>
<sequence>MFALRDSSVCDVTKLIAAIKSLSVAYVYKITPAVGLVFINSIKRVLVTKGVPDPLAARMFLPSGTYRADILVLMAYQLLQMYSSQQTFLIFLQYTPPVGCFDGHCVKIRNRCYEPCPTCPDLCHNTTKANRDACIKKYNYYFYSPSMEYRVKCIDFYKSVSIAETQYLAVLIGNCFVGYIADKFGRRRMLLIALCAGIPFLVLSAVFDGVFAFYLFRFLLGLTIAGTMAVGWAYCAEMISPRHRFKLRTFTSWTNGRILMITFTFLGQSSWRLASYFNAAASLSTLAIIAFLPESPMWCKRK</sequence>
<keyword evidence="5 6" id="KW-0472">Membrane</keyword>
<dbReference type="PANTHER" id="PTHR23511:SF34">
    <property type="entry name" value="SYNAPTIC VESICLE GLYCOPROTEIN 2"/>
    <property type="match status" value="1"/>
</dbReference>
<comment type="caution">
    <text evidence="8">The sequence shown here is derived from an EMBL/GenBank/DDBJ whole genome shotgun (WGS) entry which is preliminary data.</text>
</comment>
<keyword evidence="2" id="KW-0813">Transport</keyword>
<evidence type="ECO:0000256" key="2">
    <source>
        <dbReference type="ARBA" id="ARBA00022448"/>
    </source>
</evidence>
<gene>
    <name evidence="8" type="ORF">GCK32_014318</name>
</gene>
<feature type="transmembrane region" description="Helical" evidence="6">
    <location>
        <begin position="273"/>
        <end position="292"/>
    </location>
</feature>
<feature type="transmembrane region" description="Helical" evidence="6">
    <location>
        <begin position="213"/>
        <end position="235"/>
    </location>
</feature>
<dbReference type="InterPro" id="IPR011701">
    <property type="entry name" value="MFS"/>
</dbReference>
<dbReference type="InterPro" id="IPR036259">
    <property type="entry name" value="MFS_trans_sf"/>
</dbReference>
<dbReference type="Gene3D" id="1.20.1250.20">
    <property type="entry name" value="MFS general substrate transporter like domains"/>
    <property type="match status" value="1"/>
</dbReference>
<evidence type="ECO:0000256" key="6">
    <source>
        <dbReference type="SAM" id="Phobius"/>
    </source>
</evidence>